<dbReference type="AlphaFoldDB" id="A0A655AD59"/>
<evidence type="ECO:0000313" key="4">
    <source>
        <dbReference type="EMBL" id="COX42269.1"/>
    </source>
</evidence>
<name>A0A655AD59_MYCTX</name>
<feature type="compositionally biased region" description="Basic residues" evidence="1">
    <location>
        <begin position="196"/>
        <end position="208"/>
    </location>
</feature>
<proteinExistence type="predicted"/>
<dbReference type="EMBL" id="CQQC01001801">
    <property type="protein sequence ID" value="CNW25505.1"/>
    <property type="molecule type" value="Genomic_DNA"/>
</dbReference>
<dbReference type="Proteomes" id="UP000050164">
    <property type="component" value="Unassembled WGS sequence"/>
</dbReference>
<evidence type="ECO:0000313" key="2">
    <source>
        <dbReference type="EMBL" id="CKS45933.1"/>
    </source>
</evidence>
<dbReference type="Proteomes" id="UP000039021">
    <property type="component" value="Unassembled WGS sequence"/>
</dbReference>
<gene>
    <name evidence="3" type="ORF">ERS007661_03731</name>
    <name evidence="4" type="ORF">ERS007739_01266</name>
    <name evidence="2" type="ORF">ERS027659_03132</name>
</gene>
<feature type="region of interest" description="Disordered" evidence="1">
    <location>
        <begin position="176"/>
        <end position="208"/>
    </location>
</feature>
<dbReference type="Proteomes" id="UP000039217">
    <property type="component" value="Unassembled WGS sequence"/>
</dbReference>
<reference evidence="4" key="2">
    <citation type="submission" date="2015-03" db="EMBL/GenBank/DDBJ databases">
        <authorList>
            <consortium name="Pathogen Informatics"/>
            <person name="Murphy D."/>
        </authorList>
    </citation>
    <scope>NUCLEOTIDE SEQUENCE</scope>
    <source>
        <strain evidence="4">N09902308</strain>
    </source>
</reference>
<evidence type="ECO:0000313" key="5">
    <source>
        <dbReference type="Proteomes" id="UP000039021"/>
    </source>
</evidence>
<reference evidence="5 6" key="1">
    <citation type="submission" date="2015-03" db="EMBL/GenBank/DDBJ databases">
        <authorList>
            <consortium name="Pathogen Informatics"/>
        </authorList>
    </citation>
    <scope>NUCLEOTIDE SEQUENCE [LARGE SCALE GENOMIC DNA]</scope>
    <source>
        <strain evidence="2 7">Bir 185</strain>
        <strain evidence="3 6">D00501624</strain>
        <strain evidence="5">N09902308</strain>
    </source>
</reference>
<organism evidence="2 7">
    <name type="scientific">Mycobacterium tuberculosis</name>
    <dbReference type="NCBI Taxonomy" id="1773"/>
    <lineage>
        <taxon>Bacteria</taxon>
        <taxon>Bacillati</taxon>
        <taxon>Actinomycetota</taxon>
        <taxon>Actinomycetes</taxon>
        <taxon>Mycobacteriales</taxon>
        <taxon>Mycobacteriaceae</taxon>
        <taxon>Mycobacterium</taxon>
        <taxon>Mycobacterium tuberculosis complex</taxon>
    </lineage>
</organism>
<protein>
    <submittedName>
        <fullName evidence="2">Uncharacterized protein</fullName>
    </submittedName>
</protein>
<evidence type="ECO:0000313" key="7">
    <source>
        <dbReference type="Proteomes" id="UP000050164"/>
    </source>
</evidence>
<accession>A0A655AD59</accession>
<evidence type="ECO:0000256" key="1">
    <source>
        <dbReference type="SAM" id="MobiDB-lite"/>
    </source>
</evidence>
<evidence type="ECO:0000313" key="3">
    <source>
        <dbReference type="EMBL" id="CNW25505.1"/>
    </source>
</evidence>
<sequence length="208" mass="22901">MDSKCSPTLATLAWRHIPISIWRSRDCAWYQGWRPNGSVAGRIHRGSLSVTANSGDSQSISVYGLKFRRTDPSDSVASISTYSASSATSMLRRHRRTMRVLSIRSLPTEVCVRTGIEHGTAGTGNYPDPWRHYDPATSQGLHVSLFTLRACAGRLSFRSSRRGSVPLTTLMAWPTSSPPTWKFPPPSNPATAALGRARRRSGLSNCKR</sequence>
<evidence type="ECO:0000313" key="6">
    <source>
        <dbReference type="Proteomes" id="UP000039217"/>
    </source>
</evidence>
<dbReference type="EMBL" id="CNFT01000855">
    <property type="protein sequence ID" value="CKS45933.1"/>
    <property type="molecule type" value="Genomic_DNA"/>
</dbReference>
<dbReference type="EMBL" id="CSBK01000459">
    <property type="protein sequence ID" value="COX42269.1"/>
    <property type="molecule type" value="Genomic_DNA"/>
</dbReference>